<proteinExistence type="predicted"/>
<dbReference type="EMBL" id="LYMM01000002">
    <property type="protein sequence ID" value="PNU06467.1"/>
    <property type="molecule type" value="Genomic_DNA"/>
</dbReference>
<keyword evidence="3" id="KW-1185">Reference proteome</keyword>
<dbReference type="Gene3D" id="3.10.450.40">
    <property type="match status" value="1"/>
</dbReference>
<protein>
    <recommendedName>
        <fullName evidence="1">IraD/Gp25-like domain-containing protein</fullName>
    </recommendedName>
</protein>
<evidence type="ECO:0000313" key="3">
    <source>
        <dbReference type="Proteomes" id="UP000236327"/>
    </source>
</evidence>
<dbReference type="Pfam" id="PF04965">
    <property type="entry name" value="GPW_gp25"/>
    <property type="match status" value="1"/>
</dbReference>
<comment type="caution">
    <text evidence="2">The sequence shown here is derived from an EMBL/GenBank/DDBJ whole genome shotgun (WGS) entry which is preliminary data.</text>
</comment>
<evidence type="ECO:0000259" key="1">
    <source>
        <dbReference type="Pfam" id="PF04965"/>
    </source>
</evidence>
<dbReference type="OrthoDB" id="9802846at2"/>
<accession>A0A2K2G604</accession>
<dbReference type="SUPFAM" id="SSF160719">
    <property type="entry name" value="gpW/gp25-like"/>
    <property type="match status" value="1"/>
</dbReference>
<evidence type="ECO:0000313" key="2">
    <source>
        <dbReference type="EMBL" id="PNU06467.1"/>
    </source>
</evidence>
<organism evidence="2 3">
    <name type="scientific">Novosphingobium guangzhouense</name>
    <dbReference type="NCBI Taxonomy" id="1850347"/>
    <lineage>
        <taxon>Bacteria</taxon>
        <taxon>Pseudomonadati</taxon>
        <taxon>Pseudomonadota</taxon>
        <taxon>Alphaproteobacteria</taxon>
        <taxon>Sphingomonadales</taxon>
        <taxon>Sphingomonadaceae</taxon>
        <taxon>Novosphingobium</taxon>
    </lineage>
</organism>
<dbReference type="AlphaFoldDB" id="A0A2K2G604"/>
<feature type="domain" description="IraD/Gp25-like" evidence="1">
    <location>
        <begin position="14"/>
        <end position="97"/>
    </location>
</feature>
<sequence length="116" mass="12215">MIGMNATTGQQLDGTAHLAQSIGKILTTPLGSRQMREEFGSALFHLIDFPANAANVMLMRAATALAIRKWEPRLSIAKIGVAGSFADGTLSISIAGKRTDVAEPNAQVTLSIPIPN</sequence>
<dbReference type="Proteomes" id="UP000236327">
    <property type="component" value="Unassembled WGS sequence"/>
</dbReference>
<dbReference type="InterPro" id="IPR007048">
    <property type="entry name" value="IraD/Gp25-like"/>
</dbReference>
<reference evidence="2 3" key="1">
    <citation type="submission" date="2016-05" db="EMBL/GenBank/DDBJ databases">
        <title>Complete genome sequence of Novosphingobium guangzhouense SA925(T).</title>
        <authorList>
            <person name="Sha S."/>
        </authorList>
    </citation>
    <scope>NUCLEOTIDE SEQUENCE [LARGE SCALE GENOMIC DNA]</scope>
    <source>
        <strain evidence="2 3">SA925</strain>
    </source>
</reference>
<name>A0A2K2G604_9SPHN</name>
<gene>
    <name evidence="2" type="ORF">A8V01_02680</name>
</gene>